<organism evidence="1 2">
    <name type="scientific">Rothia mucilaginosa</name>
    <dbReference type="NCBI Taxonomy" id="43675"/>
    <lineage>
        <taxon>Bacteria</taxon>
        <taxon>Bacillati</taxon>
        <taxon>Actinomycetota</taxon>
        <taxon>Actinomycetes</taxon>
        <taxon>Micrococcales</taxon>
        <taxon>Micrococcaceae</taxon>
        <taxon>Rothia</taxon>
    </lineage>
</organism>
<dbReference type="EMBL" id="JABZXO010000031">
    <property type="protein sequence ID" value="MBF1658030.1"/>
    <property type="molecule type" value="Genomic_DNA"/>
</dbReference>
<reference evidence="1" key="1">
    <citation type="submission" date="2020-04" db="EMBL/GenBank/DDBJ databases">
        <title>Deep metagenomics examines the oral microbiome during advanced dental caries in children, revealing novel taxa and co-occurrences with host molecules.</title>
        <authorList>
            <person name="Baker J.L."/>
            <person name="Morton J.T."/>
            <person name="Dinis M."/>
            <person name="Alvarez R."/>
            <person name="Tran N.C."/>
            <person name="Knight R."/>
            <person name="Edlund A."/>
        </authorList>
    </citation>
    <scope>NUCLEOTIDE SEQUENCE</scope>
    <source>
        <strain evidence="1">JCVI_39_bin.18</strain>
    </source>
</reference>
<evidence type="ECO:0000313" key="2">
    <source>
        <dbReference type="Proteomes" id="UP000770330"/>
    </source>
</evidence>
<dbReference type="Proteomes" id="UP000770330">
    <property type="component" value="Unassembled WGS sequence"/>
</dbReference>
<gene>
    <name evidence="1" type="ORF">HXO61_08920</name>
</gene>
<accession>A0A930KY73</accession>
<sequence>MAGGQSAFAKAEARAKKLTASKAAMDREILTQLLRASQGGQKVVHKMARVRKRTYPPEFAYLDTLPKILWCQCQKILDDQGQRVQVPRDECSCAARDWLQTSLLVDADALQVLEDLRDAEEQLVGVRMPLQSYMLAAFTGYLPTRQEGLEQAEIVRQTLVSGQRPPSPKTLRRKIRWPQDVAQICHQEAKRIYVSGRGRSQVFVPSSWFYSEAIRRFARARMRLLEG</sequence>
<comment type="caution">
    <text evidence="1">The sequence shown here is derived from an EMBL/GenBank/DDBJ whole genome shotgun (WGS) entry which is preliminary data.</text>
</comment>
<evidence type="ECO:0000313" key="1">
    <source>
        <dbReference type="EMBL" id="MBF1658030.1"/>
    </source>
</evidence>
<protein>
    <submittedName>
        <fullName evidence="1">Uncharacterized protein</fullName>
    </submittedName>
</protein>
<proteinExistence type="predicted"/>
<dbReference type="AlphaFoldDB" id="A0A930KY73"/>
<dbReference type="RefSeq" id="WP_303945614.1">
    <property type="nucleotide sequence ID" value="NZ_JABZXO010000031.1"/>
</dbReference>
<name>A0A930KY73_9MICC</name>